<keyword evidence="3" id="KW-1185">Reference proteome</keyword>
<evidence type="ECO:0000313" key="2">
    <source>
        <dbReference type="EMBL" id="GAA3937397.1"/>
    </source>
</evidence>
<proteinExistence type="predicted"/>
<dbReference type="Gene3D" id="2.40.10.220">
    <property type="entry name" value="predicted glycosyltransferase like domains"/>
    <property type="match status" value="1"/>
</dbReference>
<reference evidence="3" key="1">
    <citation type="journal article" date="2019" name="Int. J. Syst. Evol. Microbiol.">
        <title>The Global Catalogue of Microorganisms (GCM) 10K type strain sequencing project: providing services to taxonomists for standard genome sequencing and annotation.</title>
        <authorList>
            <consortium name="The Broad Institute Genomics Platform"/>
            <consortium name="The Broad Institute Genome Sequencing Center for Infectious Disease"/>
            <person name="Wu L."/>
            <person name="Ma J."/>
        </authorList>
    </citation>
    <scope>NUCLEOTIDE SEQUENCE [LARGE SCALE GENOMIC DNA]</scope>
    <source>
        <strain evidence="3">JCM 17551</strain>
    </source>
</reference>
<feature type="domain" description="PilZ" evidence="1">
    <location>
        <begin position="21"/>
        <end position="110"/>
    </location>
</feature>
<dbReference type="Proteomes" id="UP001501565">
    <property type="component" value="Unassembled WGS sequence"/>
</dbReference>
<dbReference type="InterPro" id="IPR009875">
    <property type="entry name" value="PilZ_domain"/>
</dbReference>
<evidence type="ECO:0000259" key="1">
    <source>
        <dbReference type="Pfam" id="PF07238"/>
    </source>
</evidence>
<organism evidence="2 3">
    <name type="scientific">Litoribacillus peritrichatus</name>
    <dbReference type="NCBI Taxonomy" id="718191"/>
    <lineage>
        <taxon>Bacteria</taxon>
        <taxon>Pseudomonadati</taxon>
        <taxon>Pseudomonadota</taxon>
        <taxon>Gammaproteobacteria</taxon>
        <taxon>Oceanospirillales</taxon>
        <taxon>Oceanospirillaceae</taxon>
        <taxon>Litoribacillus</taxon>
    </lineage>
</organism>
<dbReference type="SUPFAM" id="SSF141371">
    <property type="entry name" value="PilZ domain-like"/>
    <property type="match status" value="1"/>
</dbReference>
<dbReference type="EMBL" id="BAABBN010000012">
    <property type="protein sequence ID" value="GAA3937397.1"/>
    <property type="molecule type" value="Genomic_DNA"/>
</dbReference>
<comment type="caution">
    <text evidence="2">The sequence shown here is derived from an EMBL/GenBank/DDBJ whole genome shotgun (WGS) entry which is preliminary data.</text>
</comment>
<evidence type="ECO:0000313" key="3">
    <source>
        <dbReference type="Proteomes" id="UP001501565"/>
    </source>
</evidence>
<dbReference type="Pfam" id="PF07238">
    <property type="entry name" value="PilZ"/>
    <property type="match status" value="1"/>
</dbReference>
<protein>
    <recommendedName>
        <fullName evidence="1">PilZ domain-containing protein</fullName>
    </recommendedName>
</protein>
<accession>A0ABP7N793</accession>
<name>A0ABP7N793_9GAMM</name>
<sequence length="111" mass="12513">MDIKINTETEVLLMLARDYQEKRNFIRMQMDVAATITLKHEGALIKARCLDLSGNGMLIMSPEPVTEGSMFNIVISSTRPNLPPLEAEVKTMRCIEKDGQYEIGVIIEDIN</sequence>
<gene>
    <name evidence="2" type="ORF">GCM10022277_37200</name>
</gene>